<feature type="compositionally biased region" description="Basic and acidic residues" evidence="1">
    <location>
        <begin position="18"/>
        <end position="27"/>
    </location>
</feature>
<dbReference type="EMBL" id="ML179182">
    <property type="protein sequence ID" value="THU96201.1"/>
    <property type="molecule type" value="Genomic_DNA"/>
</dbReference>
<evidence type="ECO:0000256" key="1">
    <source>
        <dbReference type="SAM" id="MobiDB-lite"/>
    </source>
</evidence>
<proteinExistence type="predicted"/>
<protein>
    <recommendedName>
        <fullName evidence="2">DUF7330 domain-containing protein</fullName>
    </recommendedName>
</protein>
<evidence type="ECO:0000313" key="3">
    <source>
        <dbReference type="EMBL" id="THU96201.1"/>
    </source>
</evidence>
<feature type="compositionally biased region" description="Polar residues" evidence="1">
    <location>
        <begin position="28"/>
        <end position="41"/>
    </location>
</feature>
<keyword evidence="4" id="KW-1185">Reference proteome</keyword>
<gene>
    <name evidence="3" type="ORF">K435DRAFT_101763</name>
</gene>
<evidence type="ECO:0000259" key="2">
    <source>
        <dbReference type="Pfam" id="PF24016"/>
    </source>
</evidence>
<sequence>MTECRSDSVPPPYPGTSKECDQDHGDESTSQTKPTSTRKIPSNYATIVRDKGPIKAEFNIDPTLDIDDSLLPPLMEGETESKRNHLNVIALNGEVDIEVRLEPSVLQSLEVRMDVQSLRGDLIVKLYTPSPSKFLKCRLNVTAKNGSIYLVLPRDFVGLVDVVAKGQMIVSDLLSSNFNIQSEFGSARKCTIGSLTRSNIEKNKVVAGADKGRVYLQYNDEQFEKRRIGWFEGL</sequence>
<reference evidence="3 4" key="1">
    <citation type="journal article" date="2019" name="Nat. Ecol. Evol.">
        <title>Megaphylogeny resolves global patterns of mushroom evolution.</title>
        <authorList>
            <person name="Varga T."/>
            <person name="Krizsan K."/>
            <person name="Foldi C."/>
            <person name="Dima B."/>
            <person name="Sanchez-Garcia M."/>
            <person name="Sanchez-Ramirez S."/>
            <person name="Szollosi G.J."/>
            <person name="Szarkandi J.G."/>
            <person name="Papp V."/>
            <person name="Albert L."/>
            <person name="Andreopoulos W."/>
            <person name="Angelini C."/>
            <person name="Antonin V."/>
            <person name="Barry K.W."/>
            <person name="Bougher N.L."/>
            <person name="Buchanan P."/>
            <person name="Buyck B."/>
            <person name="Bense V."/>
            <person name="Catcheside P."/>
            <person name="Chovatia M."/>
            <person name="Cooper J."/>
            <person name="Damon W."/>
            <person name="Desjardin D."/>
            <person name="Finy P."/>
            <person name="Geml J."/>
            <person name="Haridas S."/>
            <person name="Hughes K."/>
            <person name="Justo A."/>
            <person name="Karasinski D."/>
            <person name="Kautmanova I."/>
            <person name="Kiss B."/>
            <person name="Kocsube S."/>
            <person name="Kotiranta H."/>
            <person name="LaButti K.M."/>
            <person name="Lechner B.E."/>
            <person name="Liimatainen K."/>
            <person name="Lipzen A."/>
            <person name="Lukacs Z."/>
            <person name="Mihaltcheva S."/>
            <person name="Morgado L.N."/>
            <person name="Niskanen T."/>
            <person name="Noordeloos M.E."/>
            <person name="Ohm R.A."/>
            <person name="Ortiz-Santana B."/>
            <person name="Ovrebo C."/>
            <person name="Racz N."/>
            <person name="Riley R."/>
            <person name="Savchenko A."/>
            <person name="Shiryaev A."/>
            <person name="Soop K."/>
            <person name="Spirin V."/>
            <person name="Szebenyi C."/>
            <person name="Tomsovsky M."/>
            <person name="Tulloss R.E."/>
            <person name="Uehling J."/>
            <person name="Grigoriev I.V."/>
            <person name="Vagvolgyi C."/>
            <person name="Papp T."/>
            <person name="Martin F.M."/>
            <person name="Miettinen O."/>
            <person name="Hibbett D.S."/>
            <person name="Nagy L.G."/>
        </authorList>
    </citation>
    <scope>NUCLEOTIDE SEQUENCE [LARGE SCALE GENOMIC DNA]</scope>
    <source>
        <strain evidence="3 4">CBS 962.96</strain>
    </source>
</reference>
<dbReference type="AlphaFoldDB" id="A0A4S8M2T4"/>
<name>A0A4S8M2T4_DENBC</name>
<feature type="domain" description="DUF7330" evidence="2">
    <location>
        <begin position="43"/>
        <end position="221"/>
    </location>
</feature>
<dbReference type="OrthoDB" id="5289249at2759"/>
<dbReference type="Proteomes" id="UP000297245">
    <property type="component" value="Unassembled WGS sequence"/>
</dbReference>
<feature type="region of interest" description="Disordered" evidence="1">
    <location>
        <begin position="1"/>
        <end position="41"/>
    </location>
</feature>
<organism evidence="3 4">
    <name type="scientific">Dendrothele bispora (strain CBS 962.96)</name>
    <dbReference type="NCBI Taxonomy" id="1314807"/>
    <lineage>
        <taxon>Eukaryota</taxon>
        <taxon>Fungi</taxon>
        <taxon>Dikarya</taxon>
        <taxon>Basidiomycota</taxon>
        <taxon>Agaricomycotina</taxon>
        <taxon>Agaricomycetes</taxon>
        <taxon>Agaricomycetidae</taxon>
        <taxon>Agaricales</taxon>
        <taxon>Agaricales incertae sedis</taxon>
        <taxon>Dendrothele</taxon>
    </lineage>
</organism>
<dbReference type="Pfam" id="PF24016">
    <property type="entry name" value="DUF7330"/>
    <property type="match status" value="1"/>
</dbReference>
<evidence type="ECO:0000313" key="4">
    <source>
        <dbReference type="Proteomes" id="UP000297245"/>
    </source>
</evidence>
<dbReference type="InterPro" id="IPR055754">
    <property type="entry name" value="DUF7330"/>
</dbReference>
<accession>A0A4S8M2T4</accession>